<dbReference type="Proteomes" id="UP000732105">
    <property type="component" value="Unassembled WGS sequence"/>
</dbReference>
<comment type="caution">
    <text evidence="2">The sequence shown here is derived from an EMBL/GenBank/DDBJ whole genome shotgun (WGS) entry which is preliminary data.</text>
</comment>
<organism evidence="2 3">
    <name type="scientific">Marinifilum caeruleilacunae</name>
    <dbReference type="NCBI Taxonomy" id="2499076"/>
    <lineage>
        <taxon>Bacteria</taxon>
        <taxon>Pseudomonadati</taxon>
        <taxon>Bacteroidota</taxon>
        <taxon>Bacteroidia</taxon>
        <taxon>Marinilabiliales</taxon>
        <taxon>Marinifilaceae</taxon>
    </lineage>
</organism>
<evidence type="ECO:0000313" key="3">
    <source>
        <dbReference type="Proteomes" id="UP000732105"/>
    </source>
</evidence>
<dbReference type="Pfam" id="PF08800">
    <property type="entry name" value="BT4734-like_N"/>
    <property type="match status" value="1"/>
</dbReference>
<reference evidence="2 3" key="1">
    <citation type="submission" date="2018-12" db="EMBL/GenBank/DDBJ databases">
        <title>Marinifilum JC070 sp. nov., a marine bacterium isolated from Yongle Blue Hole in the South China Sea.</title>
        <authorList>
            <person name="Fu T."/>
        </authorList>
    </citation>
    <scope>NUCLEOTIDE SEQUENCE [LARGE SCALE GENOMIC DNA]</scope>
    <source>
        <strain evidence="2 3">JC070</strain>
    </source>
</reference>
<feature type="domain" description="BT4734-like N-terminal" evidence="1">
    <location>
        <begin position="85"/>
        <end position="200"/>
    </location>
</feature>
<keyword evidence="3" id="KW-1185">Reference proteome</keyword>
<gene>
    <name evidence="2" type="ORF">ELS83_21150</name>
</gene>
<name>A0ABX1X1L7_9BACT</name>
<accession>A0ABX1X1L7</accession>
<protein>
    <submittedName>
        <fullName evidence="2">Virulence protein E</fullName>
    </submittedName>
</protein>
<evidence type="ECO:0000259" key="1">
    <source>
        <dbReference type="Pfam" id="PF08800"/>
    </source>
</evidence>
<dbReference type="InterPro" id="IPR014907">
    <property type="entry name" value="BT4734-like_N"/>
</dbReference>
<dbReference type="EMBL" id="RZNH01000067">
    <property type="protein sequence ID" value="NOU62307.1"/>
    <property type="molecule type" value="Genomic_DNA"/>
</dbReference>
<sequence length="212" mass="24658">MTLDLTSKVTSKLTSKPDIHYLDNQIKTKKPEFSFFKKPISNTIPYRTINVLDAYNLIKGHWNIVSTITLRKLCDPERARKFKANQFNYACFSGIFTKRGDKYLVQHSSLLVLDFDHLLHVDEIRGKLLNDEYLETVLLFRSPSGDGLKWVIEVDISILDHKSYFKAVSNYLMQTYQLQVDGSGKDIGRACFLPYDPEVYINPKYLDHEKRI</sequence>
<evidence type="ECO:0000313" key="2">
    <source>
        <dbReference type="EMBL" id="NOU62307.1"/>
    </source>
</evidence>
<proteinExistence type="predicted"/>